<dbReference type="Proteomes" id="UP001269375">
    <property type="component" value="Unassembled WGS sequence"/>
</dbReference>
<evidence type="ECO:0000259" key="7">
    <source>
        <dbReference type="Pfam" id="PF02525"/>
    </source>
</evidence>
<dbReference type="InterPro" id="IPR003680">
    <property type="entry name" value="Flavodoxin_fold"/>
</dbReference>
<comment type="function">
    <text evidence="6">Quinone reductase that provides resistance to thiol-specific stress caused by electrophilic quinones.</text>
</comment>
<keyword evidence="9" id="KW-1185">Reference proteome</keyword>
<evidence type="ECO:0000256" key="1">
    <source>
        <dbReference type="ARBA" id="ARBA00022630"/>
    </source>
</evidence>
<organism evidence="8 9">
    <name type="scientific">Larsenimonas suaedae</name>
    <dbReference type="NCBI Taxonomy" id="1851019"/>
    <lineage>
        <taxon>Bacteria</taxon>
        <taxon>Pseudomonadati</taxon>
        <taxon>Pseudomonadota</taxon>
        <taxon>Gammaproteobacteria</taxon>
        <taxon>Oceanospirillales</taxon>
        <taxon>Halomonadaceae</taxon>
        <taxon>Larsenimonas</taxon>
    </lineage>
</organism>
<dbReference type="RefSeq" id="WP_251593274.1">
    <property type="nucleotide sequence ID" value="NZ_JAMLJI010000002.1"/>
</dbReference>
<dbReference type="EMBL" id="JARWAO010000001">
    <property type="protein sequence ID" value="MDR5894613.1"/>
    <property type="molecule type" value="Genomic_DNA"/>
</dbReference>
<dbReference type="Pfam" id="PF02525">
    <property type="entry name" value="Flavodoxin_2"/>
    <property type="match status" value="1"/>
</dbReference>
<dbReference type="InterPro" id="IPR050104">
    <property type="entry name" value="FMN-dep_NADH:Q_OxRdtase_AzoR1"/>
</dbReference>
<comment type="function">
    <text evidence="6">Also exhibits azoreductase activity. Catalyzes the reductive cleavage of the azo bond in aromatic azo compounds to the corresponding amines.</text>
</comment>
<dbReference type="InterPro" id="IPR023048">
    <property type="entry name" value="NADH:quinone_OxRdtase_FMN_depd"/>
</dbReference>
<dbReference type="HAMAP" id="MF_01216">
    <property type="entry name" value="Azoreductase_type1"/>
    <property type="match status" value="1"/>
</dbReference>
<comment type="catalytic activity">
    <reaction evidence="5">
        <text>N,N-dimethyl-1,4-phenylenediamine + anthranilate + 2 NAD(+) = 2-(4-dimethylaminophenyl)diazenylbenzoate + 2 NADH + 2 H(+)</text>
        <dbReference type="Rhea" id="RHEA:55872"/>
        <dbReference type="ChEBI" id="CHEBI:15378"/>
        <dbReference type="ChEBI" id="CHEBI:15783"/>
        <dbReference type="ChEBI" id="CHEBI:16567"/>
        <dbReference type="ChEBI" id="CHEBI:57540"/>
        <dbReference type="ChEBI" id="CHEBI:57945"/>
        <dbReference type="ChEBI" id="CHEBI:71579"/>
        <dbReference type="EC" id="1.7.1.17"/>
    </reaction>
    <physiologicalReaction direction="right-to-left" evidence="5">
        <dbReference type="Rhea" id="RHEA:55874"/>
    </physiologicalReaction>
</comment>
<protein>
    <recommendedName>
        <fullName evidence="6">FMN dependent NADH:quinone oxidoreductase</fullName>
        <ecNumber evidence="6">1.6.5.-</ecNumber>
    </recommendedName>
    <alternativeName>
        <fullName evidence="6">Azo-dye reductase</fullName>
    </alternativeName>
    <alternativeName>
        <fullName evidence="6">FMN-dependent NADH-azo compound oxidoreductase</fullName>
    </alternativeName>
    <alternativeName>
        <fullName evidence="6">FMN-dependent NADH-azoreductase</fullName>
        <ecNumber evidence="6">1.7.1.17</ecNumber>
    </alternativeName>
</protein>
<proteinExistence type="inferred from homology"/>
<dbReference type="EC" id="1.7.1.17" evidence="6"/>
<evidence type="ECO:0000256" key="4">
    <source>
        <dbReference type="ARBA" id="ARBA00023027"/>
    </source>
</evidence>
<evidence type="ECO:0000313" key="8">
    <source>
        <dbReference type="EMBL" id="MDR5894613.1"/>
    </source>
</evidence>
<sequence>MPTFLHIDSSVQPDSSRSLTKRLSRAVIDAVLARAPESLIISRDIGANPPPLISSEWVTAAFTAEAERTTTQQAVLAHSEVLIEELKAADVIVLGAPMYNYGMPGPLKAWFDAVIRLDKTFTFDLARGDAPLAPVLTNKTLVLLTSNGEFGFEPGGINAHKNHLAPHIRTCAHYLGVERMLQLGIDYQEFRDDRHAASVEAAFNAIPALADTLLLATSPRPAHAST</sequence>
<keyword evidence="3 6" id="KW-0560">Oxidoreductase</keyword>
<dbReference type="EC" id="1.6.5.-" evidence="6"/>
<comment type="similarity">
    <text evidence="6">Belongs to the azoreductase type 1 family.</text>
</comment>
<feature type="binding site" evidence="6">
    <location>
        <position position="10"/>
    </location>
    <ligand>
        <name>FMN</name>
        <dbReference type="ChEBI" id="CHEBI:58210"/>
    </ligand>
</feature>
<dbReference type="InterPro" id="IPR029039">
    <property type="entry name" value="Flavoprotein-like_sf"/>
</dbReference>
<evidence type="ECO:0000256" key="2">
    <source>
        <dbReference type="ARBA" id="ARBA00022643"/>
    </source>
</evidence>
<dbReference type="PANTHER" id="PTHR43741">
    <property type="entry name" value="FMN-DEPENDENT NADH-AZOREDUCTASE 1"/>
    <property type="match status" value="1"/>
</dbReference>
<reference evidence="8 9" key="1">
    <citation type="submission" date="2023-04" db="EMBL/GenBank/DDBJ databases">
        <title>A long-awaited taxogenomic arrangement of the family Halomonadaceae.</title>
        <authorList>
            <person name="De La Haba R."/>
            <person name="Chuvochina M."/>
            <person name="Wittouck S."/>
            <person name="Arahal D.R."/>
            <person name="Sanchez-Porro C."/>
            <person name="Hugenholtz P."/>
            <person name="Ventosa A."/>
        </authorList>
    </citation>
    <scope>NUCLEOTIDE SEQUENCE [LARGE SCALE GENOMIC DNA]</scope>
    <source>
        <strain evidence="8 9">DSM 22428</strain>
    </source>
</reference>
<dbReference type="PANTHER" id="PTHR43741:SF4">
    <property type="entry name" value="FMN-DEPENDENT NADH:QUINONE OXIDOREDUCTASE"/>
    <property type="match status" value="1"/>
</dbReference>
<comment type="catalytic activity">
    <reaction evidence="6">
        <text>2 a quinone + NADH + H(+) = 2 a 1,4-benzosemiquinone + NAD(+)</text>
        <dbReference type="Rhea" id="RHEA:65952"/>
        <dbReference type="ChEBI" id="CHEBI:15378"/>
        <dbReference type="ChEBI" id="CHEBI:57540"/>
        <dbReference type="ChEBI" id="CHEBI:57945"/>
        <dbReference type="ChEBI" id="CHEBI:132124"/>
        <dbReference type="ChEBI" id="CHEBI:134225"/>
    </reaction>
</comment>
<keyword evidence="1 6" id="KW-0285">Flavoprotein</keyword>
<name>A0ABU1GT85_9GAMM</name>
<accession>A0ABU1GT85</accession>
<comment type="caution">
    <text evidence="8">The sequence shown here is derived from an EMBL/GenBank/DDBJ whole genome shotgun (WGS) entry which is preliminary data.</text>
</comment>
<evidence type="ECO:0000256" key="6">
    <source>
        <dbReference type="HAMAP-Rule" id="MF_01216"/>
    </source>
</evidence>
<keyword evidence="4 6" id="KW-0520">NAD</keyword>
<comment type="subunit">
    <text evidence="6">Homodimer.</text>
</comment>
<evidence type="ECO:0000256" key="5">
    <source>
        <dbReference type="ARBA" id="ARBA00048542"/>
    </source>
</evidence>
<feature type="domain" description="Flavodoxin-like fold" evidence="7">
    <location>
        <begin position="4"/>
        <end position="201"/>
    </location>
</feature>
<evidence type="ECO:0000313" key="9">
    <source>
        <dbReference type="Proteomes" id="UP001269375"/>
    </source>
</evidence>
<evidence type="ECO:0000256" key="3">
    <source>
        <dbReference type="ARBA" id="ARBA00023002"/>
    </source>
</evidence>
<comment type="cofactor">
    <cofactor evidence="6">
        <name>FMN</name>
        <dbReference type="ChEBI" id="CHEBI:58210"/>
    </cofactor>
    <text evidence="6">Binds 1 FMN per subunit.</text>
</comment>
<gene>
    <name evidence="6" type="primary">azoR</name>
    <name evidence="8" type="ORF">QC825_00835</name>
</gene>
<dbReference type="SUPFAM" id="SSF52218">
    <property type="entry name" value="Flavoproteins"/>
    <property type="match status" value="1"/>
</dbReference>
<comment type="caution">
    <text evidence="6">Lacks conserved residue(s) required for the propagation of feature annotation.</text>
</comment>
<dbReference type="Gene3D" id="3.40.50.360">
    <property type="match status" value="1"/>
</dbReference>
<keyword evidence="2 6" id="KW-0288">FMN</keyword>